<dbReference type="NCBIfam" id="TIGR00229">
    <property type="entry name" value="sensory_box"/>
    <property type="match status" value="2"/>
</dbReference>
<dbReference type="CDD" id="cd01948">
    <property type="entry name" value="EAL"/>
    <property type="match status" value="1"/>
</dbReference>
<dbReference type="SMART" id="SM00086">
    <property type="entry name" value="PAC"/>
    <property type="match status" value="2"/>
</dbReference>
<dbReference type="Pfam" id="PF00990">
    <property type="entry name" value="GGDEF"/>
    <property type="match status" value="1"/>
</dbReference>
<sequence length="1377" mass="151414">MMFTSRLRMTILYLVLAVIWIYLSDQGLATLLGDSGLVTDWQTLKGLAFILLNGGLVYWLAGRSAGEPVAVKLVTDTRVRWISAGVFLASLALGVGLITIIESARVQQRRAVALDRAADHAHALQLQIDRAMSATYALAAMVRQGQGRIHNFEALTTQMLPLYPGVSALVLAPGGVVSEIAPRAGNERAIGIDNLNDPKHRTDALRAMDSRAVTLEGPVTLSDGSSGLIGRLAVFLGDGKSAHFWGFVTAVAEMNELMRICNLQQMAEFGYNYRLVHNGANALVSVLAQSTSAALDDPVVHNIQVSNSQWILGVAPISGWHSYPSLLVELLLALLASSLLAYLAYVLLRHPQLLQREVELRTKELAAANQRLGNLHQAVEQSPATVVITNREGKIEYVNPKFTELTGYTAAETLGQTSQLIQSGLTSDEVYTAMWQTLLAGKEWRGELCNRKKNGDLYWEFEVIAPVRNEQGEIAHFIAVKEDVTEWRLARVALERLNRTLRVLSEANSALVRTSDEATLLAEVGRILVEVGGYCFVWVGMPEPGHETVLRPVMIVPGDSVEAALLTHDRGTKAHWPGFVGAAITQERPIICMSIADDAYYVEASEAVRRCGCVAGAALPLVSGHEDFGVLVLHAGDKETLGQEELVLLQELADDLAYGIASRRSEDILHLHEQAIEASSNGIMISSVLDADHPFTYVNPAFERITGYGVADAVGRNGRFLLGSDFEQPELDSIRLALREGREGHAVLRNYRKDGSMFWCELSVSPVRRHGGLVTHFVSVLTDITESKNYEATLEYQSNHDQLTGLPNRNLLDDRLDQSLVHAARADDEVAIMVIGLDRFKMINDGLGHAVGDALLKLAALRLQSCMRDGDTLARLGGDEFVMILPTTDATRTAQIVCGRIQAELALPFVLQAHHLTLSASMGISLYPNDAGDTQGLLRHAEAAMYRAKEQGRNGIQFFTADINQRVHELLTMESQLRQALANGEFLLHYQPQVDLMSGSIVAAEALVRWQHPERGMVPPVDFIALAEETGLIVPLGEWVLVEACRQHRTWLDAGLAAGRIAVNLSARQFSDAGLLPLIKRVLADTGLPPALLDLEVTESMAMQDVDRAIELLQELTRLGVRISLDDFGTGHSSLSYLQRFAVNTLKVDRSFVHEVATDPQRSAITSTIIVMAHNLGLTVVAEGVETLVELSYLRQHACDEIQGYYFSRPLPAAEYEALLRERRSLAQPLPSEGEAVRTLLLVDDEPNVLSALKRLLRRDGYQILTSTSAREGLDLLATNAIQVIISDQRMPEMSGTEFLSRVRQLHPHTVRLVLSGYTDLNTVTEAINEGAIYKFLTKPWNDNDMRETIRLAFTVQEENQRRWPGDPTTAAPIPRH</sequence>
<dbReference type="SUPFAM" id="SSF55785">
    <property type="entry name" value="PYP-like sensor domain (PAS domain)"/>
    <property type="match status" value="2"/>
</dbReference>
<dbReference type="InterPro" id="IPR029016">
    <property type="entry name" value="GAF-like_dom_sf"/>
</dbReference>
<dbReference type="CDD" id="cd01949">
    <property type="entry name" value="GGDEF"/>
    <property type="match status" value="1"/>
</dbReference>
<evidence type="ECO:0000259" key="9">
    <source>
        <dbReference type="SMART" id="SM00091"/>
    </source>
</evidence>
<dbReference type="Gene3D" id="3.30.450.350">
    <property type="entry name" value="CHASE domain"/>
    <property type="match status" value="1"/>
</dbReference>
<keyword evidence="5 7" id="KW-1133">Transmembrane helix</keyword>
<dbReference type="NCBIfam" id="TIGR00254">
    <property type="entry name" value="GGDEF"/>
    <property type="match status" value="1"/>
</dbReference>
<dbReference type="SUPFAM" id="SSF141868">
    <property type="entry name" value="EAL domain-like"/>
    <property type="match status" value="1"/>
</dbReference>
<feature type="transmembrane region" description="Helical" evidence="7">
    <location>
        <begin position="6"/>
        <end position="23"/>
    </location>
</feature>
<dbReference type="SMART" id="SM00052">
    <property type="entry name" value="EAL"/>
    <property type="match status" value="1"/>
</dbReference>
<gene>
    <name evidence="13" type="ORF">MIZ03_4781</name>
</gene>
<dbReference type="InterPro" id="IPR000014">
    <property type="entry name" value="PAS"/>
</dbReference>
<feature type="domain" description="PAS" evidence="9">
    <location>
        <begin position="670"/>
        <end position="739"/>
    </location>
</feature>
<feature type="domain" description="EAL" evidence="8">
    <location>
        <begin position="969"/>
        <end position="1215"/>
    </location>
</feature>
<dbReference type="Proteomes" id="UP000824366">
    <property type="component" value="Chromosome"/>
</dbReference>
<keyword evidence="3 7" id="KW-0812">Transmembrane</keyword>
<feature type="domain" description="PAS" evidence="9">
    <location>
        <begin position="373"/>
        <end position="439"/>
    </location>
</feature>
<dbReference type="Gene3D" id="3.20.20.450">
    <property type="entry name" value="EAL domain"/>
    <property type="match status" value="1"/>
</dbReference>
<comment type="subcellular location">
    <subcellularLocation>
        <location evidence="1">Membrane</location>
    </subcellularLocation>
</comment>
<dbReference type="InterPro" id="IPR001789">
    <property type="entry name" value="Sig_transdc_resp-reg_receiver"/>
</dbReference>
<keyword evidence="2" id="KW-0808">Transferase</keyword>
<evidence type="ECO:0000256" key="6">
    <source>
        <dbReference type="ARBA" id="ARBA00023136"/>
    </source>
</evidence>
<dbReference type="SMART" id="SM01079">
    <property type="entry name" value="CHASE"/>
    <property type="match status" value="1"/>
</dbReference>
<keyword evidence="14" id="KW-1185">Reference proteome</keyword>
<keyword evidence="6 7" id="KW-0472">Membrane</keyword>
<dbReference type="CDD" id="cd17569">
    <property type="entry name" value="REC_HupR-like"/>
    <property type="match status" value="1"/>
</dbReference>
<feature type="domain" description="Response regulatory" evidence="11">
    <location>
        <begin position="1238"/>
        <end position="1350"/>
    </location>
</feature>
<dbReference type="Pfam" id="PF00072">
    <property type="entry name" value="Response_reg"/>
    <property type="match status" value="1"/>
</dbReference>
<dbReference type="InterPro" id="IPR029787">
    <property type="entry name" value="Nucleotide_cyclase"/>
</dbReference>
<dbReference type="Gene3D" id="3.30.70.270">
    <property type="match status" value="1"/>
</dbReference>
<dbReference type="Gene3D" id="3.30.450.40">
    <property type="match status" value="1"/>
</dbReference>
<evidence type="ECO:0000313" key="14">
    <source>
        <dbReference type="Proteomes" id="UP000824366"/>
    </source>
</evidence>
<dbReference type="Pfam" id="PF00563">
    <property type="entry name" value="EAL"/>
    <property type="match status" value="1"/>
</dbReference>
<evidence type="ECO:0000259" key="12">
    <source>
        <dbReference type="SMART" id="SM01079"/>
    </source>
</evidence>
<evidence type="ECO:0000259" key="8">
    <source>
        <dbReference type="SMART" id="SM00052"/>
    </source>
</evidence>
<dbReference type="InterPro" id="IPR003018">
    <property type="entry name" value="GAF"/>
</dbReference>
<dbReference type="PANTHER" id="PTHR44757">
    <property type="entry name" value="DIGUANYLATE CYCLASE DGCP"/>
    <property type="match status" value="1"/>
</dbReference>
<evidence type="ECO:0000259" key="11">
    <source>
        <dbReference type="SMART" id="SM00448"/>
    </source>
</evidence>
<dbReference type="InterPro" id="IPR043128">
    <property type="entry name" value="Rev_trsase/Diguanyl_cyclase"/>
</dbReference>
<dbReference type="Pfam" id="PF13426">
    <property type="entry name" value="PAS_9"/>
    <property type="match status" value="2"/>
</dbReference>
<accession>A0ABN6DCX1</accession>
<protein>
    <submittedName>
        <fullName evidence="13">Regulator of RpoS</fullName>
    </submittedName>
</protein>
<evidence type="ECO:0000256" key="2">
    <source>
        <dbReference type="ARBA" id="ARBA00022679"/>
    </source>
</evidence>
<organism evidence="13 14">
    <name type="scientific">Rhodoferax lithotrophicus</name>
    <dbReference type="NCBI Taxonomy" id="2798804"/>
    <lineage>
        <taxon>Bacteria</taxon>
        <taxon>Pseudomonadati</taxon>
        <taxon>Pseudomonadota</taxon>
        <taxon>Betaproteobacteria</taxon>
        <taxon>Burkholderiales</taxon>
        <taxon>Comamonadaceae</taxon>
        <taxon>Rhodoferax</taxon>
    </lineage>
</organism>
<dbReference type="PANTHER" id="PTHR44757:SF2">
    <property type="entry name" value="BIOFILM ARCHITECTURE MAINTENANCE PROTEIN MBAA"/>
    <property type="match status" value="1"/>
</dbReference>
<evidence type="ECO:0000313" key="13">
    <source>
        <dbReference type="EMBL" id="BCO29857.1"/>
    </source>
</evidence>
<dbReference type="InterPro" id="IPR001610">
    <property type="entry name" value="PAC"/>
</dbReference>
<keyword evidence="4" id="KW-0418">Kinase</keyword>
<dbReference type="Pfam" id="PF03924">
    <property type="entry name" value="CHASE"/>
    <property type="match status" value="1"/>
</dbReference>
<evidence type="ECO:0000256" key="3">
    <source>
        <dbReference type="ARBA" id="ARBA00022692"/>
    </source>
</evidence>
<dbReference type="Gene3D" id="3.40.50.2300">
    <property type="match status" value="1"/>
</dbReference>
<dbReference type="Pfam" id="PF13185">
    <property type="entry name" value="GAF_2"/>
    <property type="match status" value="1"/>
</dbReference>
<evidence type="ECO:0000256" key="7">
    <source>
        <dbReference type="SAM" id="Phobius"/>
    </source>
</evidence>
<dbReference type="InterPro" id="IPR011006">
    <property type="entry name" value="CheY-like_superfamily"/>
</dbReference>
<dbReference type="SUPFAM" id="SSF55073">
    <property type="entry name" value="Nucleotide cyclase"/>
    <property type="match status" value="1"/>
</dbReference>
<dbReference type="EMBL" id="AP024238">
    <property type="protein sequence ID" value="BCO29857.1"/>
    <property type="molecule type" value="Genomic_DNA"/>
</dbReference>
<proteinExistence type="predicted"/>
<feature type="transmembrane region" description="Helical" evidence="7">
    <location>
        <begin position="81"/>
        <end position="101"/>
    </location>
</feature>
<dbReference type="InterPro" id="IPR052155">
    <property type="entry name" value="Biofilm_reg_signaling"/>
</dbReference>
<dbReference type="SUPFAM" id="SSF55781">
    <property type="entry name" value="GAF domain-like"/>
    <property type="match status" value="1"/>
</dbReference>
<dbReference type="SUPFAM" id="SSF52172">
    <property type="entry name" value="CheY-like"/>
    <property type="match status" value="1"/>
</dbReference>
<reference evidence="13 14" key="1">
    <citation type="journal article" date="2021" name="Microbiol. Spectr.">
        <title>A Single Bacterium Capable of Oxidation and Reduction of Iron at Circumneutral pH.</title>
        <authorList>
            <person name="Kato S."/>
            <person name="Ohkuma M."/>
        </authorList>
    </citation>
    <scope>NUCLEOTIDE SEQUENCE [LARGE SCALE GENOMIC DNA]</scope>
    <source>
        <strain evidence="13 14">MIZ03</strain>
    </source>
</reference>
<dbReference type="SMART" id="SM00448">
    <property type="entry name" value="REC"/>
    <property type="match status" value="1"/>
</dbReference>
<dbReference type="SMART" id="SM00267">
    <property type="entry name" value="GGDEF"/>
    <property type="match status" value="1"/>
</dbReference>
<dbReference type="InterPro" id="IPR042240">
    <property type="entry name" value="CHASE_sf"/>
</dbReference>
<dbReference type="Gene3D" id="3.30.450.20">
    <property type="entry name" value="PAS domain"/>
    <property type="match status" value="2"/>
</dbReference>
<dbReference type="InterPro" id="IPR001633">
    <property type="entry name" value="EAL_dom"/>
</dbReference>
<dbReference type="InterPro" id="IPR006189">
    <property type="entry name" value="CHASE_dom"/>
</dbReference>
<dbReference type="InterPro" id="IPR035919">
    <property type="entry name" value="EAL_sf"/>
</dbReference>
<dbReference type="InterPro" id="IPR035965">
    <property type="entry name" value="PAS-like_dom_sf"/>
</dbReference>
<dbReference type="SMART" id="SM00091">
    <property type="entry name" value="PAS"/>
    <property type="match status" value="2"/>
</dbReference>
<evidence type="ECO:0000256" key="4">
    <source>
        <dbReference type="ARBA" id="ARBA00022777"/>
    </source>
</evidence>
<dbReference type="InterPro" id="IPR000160">
    <property type="entry name" value="GGDEF_dom"/>
</dbReference>
<evidence type="ECO:0000259" key="10">
    <source>
        <dbReference type="SMART" id="SM00267"/>
    </source>
</evidence>
<feature type="domain" description="CHASE" evidence="12">
    <location>
        <begin position="110"/>
        <end position="290"/>
    </location>
</feature>
<evidence type="ECO:0000256" key="1">
    <source>
        <dbReference type="ARBA" id="ARBA00004370"/>
    </source>
</evidence>
<name>A0ABN6DCX1_9BURK</name>
<feature type="domain" description="GGDEF" evidence="10">
    <location>
        <begin position="787"/>
        <end position="959"/>
    </location>
</feature>
<evidence type="ECO:0000256" key="5">
    <source>
        <dbReference type="ARBA" id="ARBA00022989"/>
    </source>
</evidence>
<dbReference type="CDD" id="cd00130">
    <property type="entry name" value="PAS"/>
    <property type="match status" value="2"/>
</dbReference>
<feature type="transmembrane region" description="Helical" evidence="7">
    <location>
        <begin position="44"/>
        <end position="61"/>
    </location>
</feature>